<organism evidence="1 2">
    <name type="scientific">Copranaerobaculum intestinale</name>
    <dbReference type="NCBI Taxonomy" id="2692629"/>
    <lineage>
        <taxon>Bacteria</taxon>
        <taxon>Bacillati</taxon>
        <taxon>Bacillota</taxon>
        <taxon>Erysipelotrichia</taxon>
        <taxon>Erysipelotrichales</taxon>
        <taxon>Erysipelotrichaceae</taxon>
        <taxon>Copranaerobaculum</taxon>
    </lineage>
</organism>
<evidence type="ECO:0000313" key="1">
    <source>
        <dbReference type="EMBL" id="MXQ73285.1"/>
    </source>
</evidence>
<dbReference type="AlphaFoldDB" id="A0A6N8U6Y3"/>
<dbReference type="RefSeq" id="WP_160624747.1">
    <property type="nucleotide sequence ID" value="NZ_WUUQ01000002.1"/>
</dbReference>
<reference evidence="1 2" key="2">
    <citation type="submission" date="2020-01" db="EMBL/GenBank/DDBJ databases">
        <title>Clostridiaceae sp. nov. isolated from the gut of human by culturomics.</title>
        <authorList>
            <person name="Chang Y."/>
        </authorList>
    </citation>
    <scope>NUCLEOTIDE SEQUENCE [LARGE SCALE GENOMIC DNA]</scope>
    <source>
        <strain evidence="1 2">DONG20-135</strain>
    </source>
</reference>
<dbReference type="EMBL" id="WUUQ01000002">
    <property type="protein sequence ID" value="MXQ73285.1"/>
    <property type="molecule type" value="Genomic_DNA"/>
</dbReference>
<name>A0A6N8U6Y3_9FIRM</name>
<keyword evidence="2" id="KW-1185">Reference proteome</keyword>
<reference evidence="1 2" key="1">
    <citation type="submission" date="2019-12" db="EMBL/GenBank/DDBJ databases">
        <authorList>
            <person name="Yang R."/>
        </authorList>
    </citation>
    <scope>NUCLEOTIDE SEQUENCE [LARGE SCALE GENOMIC DNA]</scope>
    <source>
        <strain evidence="1 2">DONG20-135</strain>
    </source>
</reference>
<sequence length="501" mass="57181">MNQILLQDDVSPKAYLKALIEAYPFTIDDDTVYSLLNKTTYPHPALIAFLKYFTEIPKYHLIHHKTKDTYNLHDLAERMSSLLQLHESILHMHQFMYDATIQISRHSFHNPYAHLPLTKILFLEMTHLHKPLLFKTPDAKAMIIHHSQDFLYRDLSLHAQNFIAVSIRIVDKCGIVFIPRSQLGSAIALSQLYQCASPQTHQDFMIICGIASRENQAAYYYDATNAQYIGYIGGDTDMETFPLMVTMVQTIYNAICIDKHDLPINGFMFNLTKHKKTISVVCNGCEACGIHELSYALKQYCDQHPQYHIESIFQQSGTLHFLDNDIFATGAQTGALIPLKRLDKAYLLAHLHQGIWLNPNGEAMLIHHAVSFDQTAAFHKVHAFFYVNNYEEKTGIRCFASLEEAKRVCSEGCYQLQGKPCHAVLGNTAGVDQQKDETLPLLHHFLDMMYINNIAMGEIYTQTDSANQHNSCMQSIEALFQFLEEENFFQSDSPALFKTGL</sequence>
<accession>A0A6N8U6Y3</accession>
<protein>
    <submittedName>
        <fullName evidence="1">Uncharacterized protein</fullName>
    </submittedName>
</protein>
<comment type="caution">
    <text evidence="1">The sequence shown here is derived from an EMBL/GenBank/DDBJ whole genome shotgun (WGS) entry which is preliminary data.</text>
</comment>
<evidence type="ECO:0000313" key="2">
    <source>
        <dbReference type="Proteomes" id="UP000434036"/>
    </source>
</evidence>
<dbReference type="Proteomes" id="UP000434036">
    <property type="component" value="Unassembled WGS sequence"/>
</dbReference>
<gene>
    <name evidence="1" type="ORF">GSF08_04955</name>
</gene>
<proteinExistence type="predicted"/>